<dbReference type="EMBL" id="CM047737">
    <property type="protein sequence ID" value="KAJ0048345.1"/>
    <property type="molecule type" value="Genomic_DNA"/>
</dbReference>
<reference evidence="2" key="1">
    <citation type="journal article" date="2023" name="G3 (Bethesda)">
        <title>Genome assembly and association tests identify interacting loci associated with vigor, precocity, and sex in interspecific pistachio rootstocks.</title>
        <authorList>
            <person name="Palmer W."/>
            <person name="Jacygrad E."/>
            <person name="Sagayaradj S."/>
            <person name="Cavanaugh K."/>
            <person name="Han R."/>
            <person name="Bertier L."/>
            <person name="Beede B."/>
            <person name="Kafkas S."/>
            <person name="Golino D."/>
            <person name="Preece J."/>
            <person name="Michelmore R."/>
        </authorList>
    </citation>
    <scope>NUCLEOTIDE SEQUENCE [LARGE SCALE GENOMIC DNA]</scope>
</reference>
<accession>A0ACC0Z9Y2</accession>
<comment type="caution">
    <text evidence="1">The sequence shown here is derived from an EMBL/GenBank/DDBJ whole genome shotgun (WGS) entry which is preliminary data.</text>
</comment>
<protein>
    <submittedName>
        <fullName evidence="1">Uncharacterized protein</fullName>
    </submittedName>
</protein>
<organism evidence="1 2">
    <name type="scientific">Pistacia integerrima</name>
    <dbReference type="NCBI Taxonomy" id="434235"/>
    <lineage>
        <taxon>Eukaryota</taxon>
        <taxon>Viridiplantae</taxon>
        <taxon>Streptophyta</taxon>
        <taxon>Embryophyta</taxon>
        <taxon>Tracheophyta</taxon>
        <taxon>Spermatophyta</taxon>
        <taxon>Magnoliopsida</taxon>
        <taxon>eudicotyledons</taxon>
        <taxon>Gunneridae</taxon>
        <taxon>Pentapetalae</taxon>
        <taxon>rosids</taxon>
        <taxon>malvids</taxon>
        <taxon>Sapindales</taxon>
        <taxon>Anacardiaceae</taxon>
        <taxon>Pistacia</taxon>
    </lineage>
</organism>
<evidence type="ECO:0000313" key="1">
    <source>
        <dbReference type="EMBL" id="KAJ0048345.1"/>
    </source>
</evidence>
<proteinExistence type="predicted"/>
<gene>
    <name evidence="1" type="ORF">Pint_16807</name>
</gene>
<sequence length="124" mass="14345">MEKDEDKACLDDSLPPIYGSLGEEEVEKSCLKIASESSLQQVEVRKVSPYFMNGCKASKLKAKRIKVSPYFKKAVTPDNGYCDYQKFDEAYERKSCWAWVSLVWRIAQNPKAQKKKKKKKRVEL</sequence>
<keyword evidence="2" id="KW-1185">Reference proteome</keyword>
<dbReference type="Proteomes" id="UP001163603">
    <property type="component" value="Chromosome 2"/>
</dbReference>
<evidence type="ECO:0000313" key="2">
    <source>
        <dbReference type="Proteomes" id="UP001163603"/>
    </source>
</evidence>
<name>A0ACC0Z9Y2_9ROSI</name>